<dbReference type="AlphaFoldDB" id="A0A6I7TZ15"/>
<reference evidence="1 3" key="1">
    <citation type="journal article" date="2016" name="Front. Microbiol.">
        <title>High-Level Heat Resistance of Spores of Bacillus amyloliquefaciens and Bacillus licheniformis Results from the Presence of a spoVA Operon in a Tn1546 Transposon.</title>
        <authorList>
            <person name="Berendsen E.M."/>
            <person name="Koning R.A."/>
            <person name="Boekhorst J."/>
            <person name="de Jong A."/>
            <person name="Kuipers O.P."/>
            <person name="Wells-Bennik M.H."/>
        </authorList>
    </citation>
    <scope>NUCLEOTIDE SEQUENCE [LARGE SCALE GENOMIC DNA]</scope>
    <source>
        <strain evidence="1 3">B4121</strain>
    </source>
</reference>
<protein>
    <submittedName>
        <fullName evidence="1">Uncharacterized protein</fullName>
    </submittedName>
</protein>
<evidence type="ECO:0000313" key="1">
    <source>
        <dbReference type="EMBL" id="OLF90154.1"/>
    </source>
</evidence>
<accession>A0A6I7TZ15</accession>
<gene>
    <name evidence="1" type="ORF">B4121_3429</name>
    <name evidence="2" type="ORF">CHCC15381_2747</name>
</gene>
<dbReference type="EMBL" id="LKPO01000021">
    <property type="protein sequence ID" value="OLF90154.1"/>
    <property type="molecule type" value="Genomic_DNA"/>
</dbReference>
<name>A0A6I7TZ15_9BACI</name>
<evidence type="ECO:0000313" key="3">
    <source>
        <dbReference type="Proteomes" id="UP000185604"/>
    </source>
</evidence>
<dbReference type="Proteomes" id="UP000429980">
    <property type="component" value="Unassembled WGS sequence"/>
</dbReference>
<dbReference type="EMBL" id="NILF01000007">
    <property type="protein sequence ID" value="TWL44741.1"/>
    <property type="molecule type" value="Genomic_DNA"/>
</dbReference>
<dbReference type="GeneID" id="62105694"/>
<dbReference type="RefSeq" id="WP_164468298.1">
    <property type="nucleotide sequence ID" value="NZ_AP023088.1"/>
</dbReference>
<evidence type="ECO:0000313" key="2">
    <source>
        <dbReference type="EMBL" id="TWL44741.1"/>
    </source>
</evidence>
<keyword evidence="4" id="KW-1185">Reference proteome</keyword>
<organism evidence="1 3">
    <name type="scientific">Bacillus paralicheniformis</name>
    <dbReference type="NCBI Taxonomy" id="1648923"/>
    <lineage>
        <taxon>Bacteria</taxon>
        <taxon>Bacillati</taxon>
        <taxon>Bacillota</taxon>
        <taxon>Bacilli</taxon>
        <taxon>Bacillales</taxon>
        <taxon>Bacillaceae</taxon>
        <taxon>Bacillus</taxon>
    </lineage>
</organism>
<reference evidence="2 4" key="2">
    <citation type="submission" date="2019-06" db="EMBL/GenBank/DDBJ databases">
        <title>Genome sequence analysis of &gt;100 Bacillus licheniformis strains suggests intrinsic resistance to this species.</title>
        <authorList>
            <person name="Wels M."/>
            <person name="Siezen R.J."/>
            <person name="Johansen E."/>
            <person name="Stuer-Lauridsen B."/>
            <person name="Bjerre K."/>
            <person name="Nielsen B.K.K."/>
        </authorList>
    </citation>
    <scope>NUCLEOTIDE SEQUENCE [LARGE SCALE GENOMIC DNA]</scope>
    <source>
        <strain evidence="2 4">BAC-15381</strain>
    </source>
</reference>
<proteinExistence type="predicted"/>
<comment type="caution">
    <text evidence="1">The sequence shown here is derived from an EMBL/GenBank/DDBJ whole genome shotgun (WGS) entry which is preliminary data.</text>
</comment>
<evidence type="ECO:0000313" key="4">
    <source>
        <dbReference type="Proteomes" id="UP000429980"/>
    </source>
</evidence>
<sequence>MIELKLTPSQPLGLSTMSMAFSILTAADREPYGSRKGRCFLAHVSAVSL</sequence>
<dbReference type="Proteomes" id="UP000185604">
    <property type="component" value="Unassembled WGS sequence"/>
</dbReference>